<gene>
    <name evidence="1" type="ORF">IFO71_11510</name>
</gene>
<dbReference type="AlphaFoldDB" id="A0AAW3ZNZ7"/>
<dbReference type="Proteomes" id="UP000613768">
    <property type="component" value="Unassembled WGS sequence"/>
</dbReference>
<proteinExistence type="predicted"/>
<comment type="caution">
    <text evidence="1">The sequence shown here is derived from an EMBL/GenBank/DDBJ whole genome shotgun (WGS) entry which is preliminary data.</text>
</comment>
<dbReference type="EMBL" id="JACYTR010000021">
    <property type="protein sequence ID" value="MBD8526364.1"/>
    <property type="molecule type" value="Genomic_DNA"/>
</dbReference>
<accession>A0AAW3ZNZ7</accession>
<organism evidence="1 2">
    <name type="scientific">Pseudomarimonas arenosa</name>
    <dbReference type="NCBI Taxonomy" id="2774145"/>
    <lineage>
        <taxon>Bacteria</taxon>
        <taxon>Pseudomonadati</taxon>
        <taxon>Pseudomonadota</taxon>
        <taxon>Gammaproteobacteria</taxon>
        <taxon>Lysobacterales</taxon>
        <taxon>Lysobacteraceae</taxon>
        <taxon>Pseudomarimonas</taxon>
    </lineage>
</organism>
<evidence type="ECO:0000313" key="2">
    <source>
        <dbReference type="Proteomes" id="UP000613768"/>
    </source>
</evidence>
<sequence length="78" mass="8437">MIDTTVLEQAVLSYLNQEKKPVAIGKIVDEVVRTAGDPDPSDLKLAALRLVDSGRAEINRRWEFSISEAAGAGEAIAR</sequence>
<dbReference type="RefSeq" id="WP_192029784.1">
    <property type="nucleotide sequence ID" value="NZ_JACYTR010000021.1"/>
</dbReference>
<evidence type="ECO:0000313" key="1">
    <source>
        <dbReference type="EMBL" id="MBD8526364.1"/>
    </source>
</evidence>
<reference evidence="1 2" key="1">
    <citation type="submission" date="2020-09" db="EMBL/GenBank/DDBJ databases">
        <title>Pseudoxanthomonas sp. CAU 1598 isolated from sand of Yaerae Beach.</title>
        <authorList>
            <person name="Kim W."/>
        </authorList>
    </citation>
    <scope>NUCLEOTIDE SEQUENCE [LARGE SCALE GENOMIC DNA]</scope>
    <source>
        <strain evidence="1 2">CAU 1598</strain>
    </source>
</reference>
<protein>
    <recommendedName>
        <fullName evidence="3">SMC-Scp complex subunit ScpB</fullName>
    </recommendedName>
</protein>
<evidence type="ECO:0008006" key="3">
    <source>
        <dbReference type="Google" id="ProtNLM"/>
    </source>
</evidence>
<keyword evidence="2" id="KW-1185">Reference proteome</keyword>
<name>A0AAW3ZNZ7_9GAMM</name>